<evidence type="ECO:0000256" key="4">
    <source>
        <dbReference type="ARBA" id="ARBA00012564"/>
    </source>
</evidence>
<dbReference type="PRINTS" id="PR00756">
    <property type="entry name" value="ALADIPTASE"/>
</dbReference>
<evidence type="ECO:0000259" key="14">
    <source>
        <dbReference type="Pfam" id="PF17900"/>
    </source>
</evidence>
<dbReference type="OrthoDB" id="100605at2"/>
<evidence type="ECO:0000256" key="3">
    <source>
        <dbReference type="ARBA" id="ARBA00010136"/>
    </source>
</evidence>
<keyword evidence="16" id="KW-1185">Reference proteome</keyword>
<dbReference type="InterPro" id="IPR014782">
    <property type="entry name" value="Peptidase_M1_dom"/>
</dbReference>
<dbReference type="InterPro" id="IPR050344">
    <property type="entry name" value="Peptidase_M1_aminopeptidases"/>
</dbReference>
<dbReference type="SUPFAM" id="SSF63737">
    <property type="entry name" value="Leukotriene A4 hydrolase N-terminal domain"/>
    <property type="match status" value="1"/>
</dbReference>
<comment type="caution">
    <text evidence="15">The sequence shown here is derived from an EMBL/GenBank/DDBJ whole genome shotgun (WGS) entry which is preliminary data.</text>
</comment>
<evidence type="ECO:0000256" key="12">
    <source>
        <dbReference type="ARBA" id="ARBA00031533"/>
    </source>
</evidence>
<accession>A0A4R5BMW0</accession>
<organism evidence="15 16">
    <name type="scientific">Actinomadura rubrisoli</name>
    <dbReference type="NCBI Taxonomy" id="2530368"/>
    <lineage>
        <taxon>Bacteria</taxon>
        <taxon>Bacillati</taxon>
        <taxon>Actinomycetota</taxon>
        <taxon>Actinomycetes</taxon>
        <taxon>Streptosporangiales</taxon>
        <taxon>Thermomonosporaceae</taxon>
        <taxon>Actinomadura</taxon>
    </lineage>
</organism>
<sequence length="434" mass="48304">MRTLAGREETPYFPDHGNDGYRVARYDLELEYRVGPNRLSGTARLSARATAPLDRFVLDLGAFRVGKVLVDGSPARFRHRRGKLHVVPARPVAEGAAFAVEIRYTGNPSPVSSHWGGLGWEQLTDGSIVAGQPTGAPSWFPCNDRPDDKARYRVAVTTASAYEVVANGRLMGRRRVGANTTWVYEQDEPMATYLASVQIGRYQFLELDGPVPQHVYCPPAAEARVRHDLGRQGEMVAAFTMLFGHYPFDAYTVVVTDDDLEIPVEAQGMSIFGTNHLDGRRGAERLVAHELAHQWFGNSLTLARWSDIWLHEGFASHAEWLWSEVSGGEPAAGHARRWHARLSAQPQDLVLADPGPRRIFDDRVYKRGALTLHALRATVGDDVFFRTLRDWTAAHRYGTVTTGDFTALAARNAGARLDGFFSAWLYERALPRLP</sequence>
<dbReference type="GO" id="GO:0006508">
    <property type="term" value="P:proteolysis"/>
    <property type="evidence" value="ECO:0007669"/>
    <property type="project" value="UniProtKB-KW"/>
</dbReference>
<comment type="catalytic activity">
    <reaction evidence="1">
        <text>Release of an N-terminal amino acid, Xaa-|-Yaa- from a peptide, amide or arylamide. Xaa is preferably Ala, but may be most amino acids including Pro (slow action). When a terminal hydrophobic residue is followed by a prolyl residue, the two may be released as an intact Xaa-Pro dipeptide.</text>
        <dbReference type="EC" id="3.4.11.2"/>
    </reaction>
</comment>
<dbReference type="GO" id="GO:0008237">
    <property type="term" value="F:metallopeptidase activity"/>
    <property type="evidence" value="ECO:0007669"/>
    <property type="project" value="UniProtKB-KW"/>
</dbReference>
<evidence type="ECO:0000256" key="11">
    <source>
        <dbReference type="ARBA" id="ARBA00029811"/>
    </source>
</evidence>
<evidence type="ECO:0000256" key="7">
    <source>
        <dbReference type="ARBA" id="ARBA00022723"/>
    </source>
</evidence>
<dbReference type="GO" id="GO:0016285">
    <property type="term" value="F:alanyl aminopeptidase activity"/>
    <property type="evidence" value="ECO:0007669"/>
    <property type="project" value="UniProtKB-EC"/>
</dbReference>
<dbReference type="InterPro" id="IPR027268">
    <property type="entry name" value="Peptidase_M4/M1_CTD_sf"/>
</dbReference>
<keyword evidence="8" id="KW-0378">Hydrolase</keyword>
<evidence type="ECO:0000256" key="5">
    <source>
        <dbReference type="ARBA" id="ARBA00015611"/>
    </source>
</evidence>
<evidence type="ECO:0000256" key="6">
    <source>
        <dbReference type="ARBA" id="ARBA00022670"/>
    </source>
</evidence>
<dbReference type="Pfam" id="PF17900">
    <property type="entry name" value="Peptidase_M1_N"/>
    <property type="match status" value="1"/>
</dbReference>
<dbReference type="InterPro" id="IPR042097">
    <property type="entry name" value="Aminopeptidase_N-like_N_sf"/>
</dbReference>
<name>A0A4R5BMW0_9ACTN</name>
<dbReference type="Proteomes" id="UP000294513">
    <property type="component" value="Unassembled WGS sequence"/>
</dbReference>
<dbReference type="PANTHER" id="PTHR11533">
    <property type="entry name" value="PROTEASE M1 ZINC METALLOPROTEASE"/>
    <property type="match status" value="1"/>
</dbReference>
<comment type="cofactor">
    <cofactor evidence="2">
        <name>Zn(2+)</name>
        <dbReference type="ChEBI" id="CHEBI:29105"/>
    </cofactor>
</comment>
<dbReference type="EC" id="3.4.11.2" evidence="4"/>
<dbReference type="EMBL" id="SMKU01000092">
    <property type="protein sequence ID" value="TDD85224.1"/>
    <property type="molecule type" value="Genomic_DNA"/>
</dbReference>
<evidence type="ECO:0000259" key="13">
    <source>
        <dbReference type="Pfam" id="PF01433"/>
    </source>
</evidence>
<evidence type="ECO:0000256" key="8">
    <source>
        <dbReference type="ARBA" id="ARBA00022801"/>
    </source>
</evidence>
<proteinExistence type="inferred from homology"/>
<evidence type="ECO:0000313" key="16">
    <source>
        <dbReference type="Proteomes" id="UP000294513"/>
    </source>
</evidence>
<dbReference type="Gene3D" id="2.60.40.1730">
    <property type="entry name" value="tricorn interacting facor f3 domain"/>
    <property type="match status" value="1"/>
</dbReference>
<dbReference type="SUPFAM" id="SSF55486">
    <property type="entry name" value="Metalloproteases ('zincins'), catalytic domain"/>
    <property type="match status" value="1"/>
</dbReference>
<evidence type="ECO:0000256" key="1">
    <source>
        <dbReference type="ARBA" id="ARBA00000098"/>
    </source>
</evidence>
<dbReference type="CDD" id="cd09603">
    <property type="entry name" value="M1_APN_like"/>
    <property type="match status" value="1"/>
</dbReference>
<evidence type="ECO:0000256" key="9">
    <source>
        <dbReference type="ARBA" id="ARBA00022833"/>
    </source>
</evidence>
<gene>
    <name evidence="15" type="ORF">E1298_18915</name>
</gene>
<reference evidence="15 16" key="1">
    <citation type="submission" date="2019-03" db="EMBL/GenBank/DDBJ databases">
        <title>Draft genome sequences of novel Actinobacteria.</title>
        <authorList>
            <person name="Sahin N."/>
            <person name="Ay H."/>
            <person name="Saygin H."/>
        </authorList>
    </citation>
    <scope>NUCLEOTIDE SEQUENCE [LARGE SCALE GENOMIC DNA]</scope>
    <source>
        <strain evidence="15 16">H3C3</strain>
    </source>
</reference>
<keyword evidence="10" id="KW-0482">Metalloprotease</keyword>
<evidence type="ECO:0000256" key="10">
    <source>
        <dbReference type="ARBA" id="ARBA00023049"/>
    </source>
</evidence>
<evidence type="ECO:0000313" key="15">
    <source>
        <dbReference type="EMBL" id="TDD85224.1"/>
    </source>
</evidence>
<keyword evidence="6" id="KW-0645">Protease</keyword>
<dbReference type="RefSeq" id="WP_131895016.1">
    <property type="nucleotide sequence ID" value="NZ_SMKU01000092.1"/>
</dbReference>
<dbReference type="AlphaFoldDB" id="A0A4R5BMW0"/>
<feature type="domain" description="Peptidase M1 membrane alanine aminopeptidase" evidence="13">
    <location>
        <begin position="244"/>
        <end position="424"/>
    </location>
</feature>
<keyword evidence="7" id="KW-0479">Metal-binding</keyword>
<evidence type="ECO:0000256" key="2">
    <source>
        <dbReference type="ARBA" id="ARBA00001947"/>
    </source>
</evidence>
<keyword evidence="9" id="KW-0862">Zinc</keyword>
<dbReference type="InterPro" id="IPR045357">
    <property type="entry name" value="Aminopeptidase_N-like_N"/>
</dbReference>
<dbReference type="Pfam" id="PF01433">
    <property type="entry name" value="Peptidase_M1"/>
    <property type="match status" value="1"/>
</dbReference>
<dbReference type="InterPro" id="IPR001930">
    <property type="entry name" value="Peptidase_M1"/>
</dbReference>
<comment type="similarity">
    <text evidence="3">Belongs to the peptidase M1 family.</text>
</comment>
<protein>
    <recommendedName>
        <fullName evidence="5">Aminopeptidase N</fullName>
        <ecNumber evidence="4">3.4.11.2</ecNumber>
    </recommendedName>
    <alternativeName>
        <fullName evidence="11">Alanine aminopeptidase</fullName>
    </alternativeName>
    <alternativeName>
        <fullName evidence="12">Lysyl aminopeptidase</fullName>
    </alternativeName>
</protein>
<feature type="domain" description="Aminopeptidase N-like N-terminal" evidence="14">
    <location>
        <begin position="25"/>
        <end position="194"/>
    </location>
</feature>
<dbReference type="GO" id="GO:0008270">
    <property type="term" value="F:zinc ion binding"/>
    <property type="evidence" value="ECO:0007669"/>
    <property type="project" value="InterPro"/>
</dbReference>
<dbReference type="Gene3D" id="1.10.390.10">
    <property type="entry name" value="Neutral Protease Domain 2"/>
    <property type="match status" value="1"/>
</dbReference>